<reference evidence="13 14" key="1">
    <citation type="submission" date="2020-04" db="EMBL/GenBank/DDBJ databases">
        <authorList>
            <person name="Liu S."/>
        </authorList>
    </citation>
    <scope>NUCLEOTIDE SEQUENCE [LARGE SCALE GENOMIC DNA]</scope>
    <source>
        <strain evidence="13 14">CGMCC 1.15091</strain>
    </source>
</reference>
<dbReference type="PANTHER" id="PTHR30559">
    <property type="entry name" value="FRUCTOSE-BISPHOSPHATE ALDOLASE CLASS 2"/>
    <property type="match status" value="1"/>
</dbReference>
<evidence type="ECO:0000256" key="7">
    <source>
        <dbReference type="ARBA" id="ARBA00013779"/>
    </source>
</evidence>
<dbReference type="Pfam" id="PF01116">
    <property type="entry name" value="F_bP_aldolase"/>
    <property type="match status" value="1"/>
</dbReference>
<dbReference type="PANTHER" id="PTHR30559:SF0">
    <property type="entry name" value="FRUCTOSE-BISPHOSPHATE ALDOLASE"/>
    <property type="match status" value="1"/>
</dbReference>
<comment type="similarity">
    <text evidence="5">Belongs to the class II fructose-bisphosphate aldolase family.</text>
</comment>
<evidence type="ECO:0000256" key="5">
    <source>
        <dbReference type="ARBA" id="ARBA00005812"/>
    </source>
</evidence>
<dbReference type="PROSITE" id="PS00602">
    <property type="entry name" value="ALDOLASE_CLASS_II_1"/>
    <property type="match status" value="1"/>
</dbReference>
<feature type="non-terminal residue" evidence="13">
    <location>
        <position position="183"/>
    </location>
</feature>
<protein>
    <recommendedName>
        <fullName evidence="7">Fructose-bisphosphate aldolase</fullName>
        <ecNumber evidence="6">4.1.2.13</ecNumber>
    </recommendedName>
    <alternativeName>
        <fullName evidence="12">Fructose-1,6-bisphosphate aldolase</fullName>
    </alternativeName>
</protein>
<feature type="non-terminal residue" evidence="13">
    <location>
        <position position="1"/>
    </location>
</feature>
<evidence type="ECO:0000256" key="9">
    <source>
        <dbReference type="ARBA" id="ARBA00022833"/>
    </source>
</evidence>
<evidence type="ECO:0000256" key="12">
    <source>
        <dbReference type="ARBA" id="ARBA00031804"/>
    </source>
</evidence>
<keyword evidence="9" id="KW-0862">Zinc</keyword>
<dbReference type="EC" id="4.1.2.13" evidence="6"/>
<dbReference type="Proteomes" id="UP000523795">
    <property type="component" value="Unassembled WGS sequence"/>
</dbReference>
<accession>A0ABX1JSM0</accession>
<evidence type="ECO:0000256" key="8">
    <source>
        <dbReference type="ARBA" id="ARBA00022723"/>
    </source>
</evidence>
<keyword evidence="10" id="KW-0324">Glycolysis</keyword>
<evidence type="ECO:0000313" key="13">
    <source>
        <dbReference type="EMBL" id="NKX52036.1"/>
    </source>
</evidence>
<dbReference type="EMBL" id="JAAZSR010000381">
    <property type="protein sequence ID" value="NKX52036.1"/>
    <property type="molecule type" value="Genomic_DNA"/>
</dbReference>
<comment type="function">
    <text evidence="3">Catalyzes the aldol condensation of dihydroxyacetone phosphate (DHAP or glycerone-phosphate) with glyceraldehyde 3-phosphate (G3P) to form fructose 1,6-bisphosphate (FBP) in gluconeogenesis and the reverse reaction in glycolysis.</text>
</comment>
<sequence>AARYGVTIALHTDHCGAANLGDWVRPLLHHSAGRVRAGLDPLIQSHMWDGSALDLARNLNIARELLELSGRARTLLEIEVGVVGGADHAAGEVDEKLYSTVEDARAIVAALGAGERGRYLTALTFGNVHGAYKPGAVRLRPEILRDIQQQVGAELGVDRPFDLVFHGGSGSTEEEIAQAVEYG</sequence>
<evidence type="ECO:0000256" key="4">
    <source>
        <dbReference type="ARBA" id="ARBA00004714"/>
    </source>
</evidence>
<dbReference type="InterPro" id="IPR006411">
    <property type="entry name" value="Fruct_bisP_bact"/>
</dbReference>
<dbReference type="SUPFAM" id="SSF51569">
    <property type="entry name" value="Aldolase"/>
    <property type="match status" value="1"/>
</dbReference>
<name>A0ABX1JSM0_9MICC</name>
<keyword evidence="8" id="KW-0479">Metal-binding</keyword>
<proteinExistence type="inferred from homology"/>
<evidence type="ECO:0000256" key="11">
    <source>
        <dbReference type="ARBA" id="ARBA00023239"/>
    </source>
</evidence>
<comment type="caution">
    <text evidence="13">The sequence shown here is derived from an EMBL/GenBank/DDBJ whole genome shotgun (WGS) entry which is preliminary data.</text>
</comment>
<evidence type="ECO:0000313" key="14">
    <source>
        <dbReference type="Proteomes" id="UP000523795"/>
    </source>
</evidence>
<dbReference type="Gene3D" id="3.20.20.70">
    <property type="entry name" value="Aldolase class I"/>
    <property type="match status" value="1"/>
</dbReference>
<evidence type="ECO:0000256" key="2">
    <source>
        <dbReference type="ARBA" id="ARBA00001947"/>
    </source>
</evidence>
<evidence type="ECO:0000256" key="3">
    <source>
        <dbReference type="ARBA" id="ARBA00002181"/>
    </source>
</evidence>
<comment type="pathway">
    <text evidence="4">Carbohydrate degradation; glycolysis; D-glyceraldehyde 3-phosphate and glycerone phosphate from D-glucose: step 4/4.</text>
</comment>
<dbReference type="InterPro" id="IPR000771">
    <property type="entry name" value="FBA_II"/>
</dbReference>
<organism evidence="13 14">
    <name type="scientific">Arthrobacter deserti</name>
    <dbReference type="NCBI Taxonomy" id="1742687"/>
    <lineage>
        <taxon>Bacteria</taxon>
        <taxon>Bacillati</taxon>
        <taxon>Actinomycetota</taxon>
        <taxon>Actinomycetes</taxon>
        <taxon>Micrococcales</taxon>
        <taxon>Micrococcaceae</taxon>
        <taxon>Arthrobacter</taxon>
    </lineage>
</organism>
<comment type="cofactor">
    <cofactor evidence="2">
        <name>Zn(2+)</name>
        <dbReference type="ChEBI" id="CHEBI:29105"/>
    </cofactor>
</comment>
<comment type="catalytic activity">
    <reaction evidence="1">
        <text>beta-D-fructose 1,6-bisphosphate = D-glyceraldehyde 3-phosphate + dihydroxyacetone phosphate</text>
        <dbReference type="Rhea" id="RHEA:14729"/>
        <dbReference type="ChEBI" id="CHEBI:32966"/>
        <dbReference type="ChEBI" id="CHEBI:57642"/>
        <dbReference type="ChEBI" id="CHEBI:59776"/>
        <dbReference type="EC" id="4.1.2.13"/>
    </reaction>
</comment>
<keyword evidence="11" id="KW-0456">Lyase</keyword>
<evidence type="ECO:0000256" key="6">
    <source>
        <dbReference type="ARBA" id="ARBA00013068"/>
    </source>
</evidence>
<dbReference type="InterPro" id="IPR013785">
    <property type="entry name" value="Aldolase_TIM"/>
</dbReference>
<evidence type="ECO:0000256" key="1">
    <source>
        <dbReference type="ARBA" id="ARBA00000441"/>
    </source>
</evidence>
<gene>
    <name evidence="13" type="ORF">HER39_15970</name>
</gene>
<evidence type="ECO:0000256" key="10">
    <source>
        <dbReference type="ARBA" id="ARBA00023152"/>
    </source>
</evidence>
<keyword evidence="14" id="KW-1185">Reference proteome</keyword>